<evidence type="ECO:0000313" key="7">
    <source>
        <dbReference type="EMBL" id="WPK23429.1"/>
    </source>
</evidence>
<dbReference type="InterPro" id="IPR044868">
    <property type="entry name" value="Rpn13/ADRM1_Pru"/>
</dbReference>
<dbReference type="Pfam" id="PF04683">
    <property type="entry name" value="Rpn13_ADRM1_Pru"/>
    <property type="match status" value="1"/>
</dbReference>
<dbReference type="PANTHER" id="PTHR12225:SF0">
    <property type="entry name" value="PROTEASOMAL UBIQUITIN RECEPTOR ADRM1"/>
    <property type="match status" value="1"/>
</dbReference>
<dbReference type="KEGG" id="asau:88171737"/>
<dbReference type="GO" id="GO:0008541">
    <property type="term" value="C:proteasome regulatory particle, lid subcomplex"/>
    <property type="evidence" value="ECO:0007669"/>
    <property type="project" value="TreeGrafter"/>
</dbReference>
<dbReference type="GO" id="GO:0005737">
    <property type="term" value="C:cytoplasm"/>
    <property type="evidence" value="ECO:0007669"/>
    <property type="project" value="UniProtKB-SubCell"/>
</dbReference>
<keyword evidence="5" id="KW-0539">Nucleus</keyword>
<name>A0AAX4H513_9ASCO</name>
<evidence type="ECO:0000313" key="8">
    <source>
        <dbReference type="Proteomes" id="UP001338582"/>
    </source>
</evidence>
<dbReference type="GeneID" id="88171737"/>
<keyword evidence="4" id="KW-0647">Proteasome</keyword>
<dbReference type="PROSITE" id="PS51917">
    <property type="entry name" value="PRU"/>
    <property type="match status" value="1"/>
</dbReference>
<dbReference type="Gene3D" id="2.30.29.70">
    <property type="entry name" value="Proteasomal ubiquitin receptor Rpn13/ADRM1"/>
    <property type="match status" value="1"/>
</dbReference>
<dbReference type="RefSeq" id="XP_062875815.1">
    <property type="nucleotide sequence ID" value="XM_063019745.1"/>
</dbReference>
<dbReference type="Proteomes" id="UP001338582">
    <property type="component" value="Chromosome 1"/>
</dbReference>
<sequence>MVSFSFNAGHVLYDEDTHKCTPLPHKGQITIQPSAEEEGFFDFIWAPKTNSGARRHELVLIPGDFSFKPVKSCTTGRVVALTFSSGQRSLYWLQDLGDEDDLDTFTKKDEEILAKFHAVVDAESEAEAEDAAAAAPAAAAPASIALETVASAAEPSEPSAEQQ</sequence>
<dbReference type="PANTHER" id="PTHR12225">
    <property type="entry name" value="ADHESION REGULATING MOLECULE 1 110 KDA CELL MEMBRANE GLYCOPROTEIN"/>
    <property type="match status" value="1"/>
</dbReference>
<proteinExistence type="predicted"/>
<evidence type="ECO:0000259" key="6">
    <source>
        <dbReference type="PROSITE" id="PS51917"/>
    </source>
</evidence>
<dbReference type="EMBL" id="CP138894">
    <property type="protein sequence ID" value="WPK23429.1"/>
    <property type="molecule type" value="Genomic_DNA"/>
</dbReference>
<keyword evidence="8" id="KW-1185">Reference proteome</keyword>
<dbReference type="GO" id="GO:0070628">
    <property type="term" value="F:proteasome binding"/>
    <property type="evidence" value="ECO:0007669"/>
    <property type="project" value="TreeGrafter"/>
</dbReference>
<protein>
    <recommendedName>
        <fullName evidence="6">Pru domain-containing protein</fullName>
    </recommendedName>
</protein>
<evidence type="ECO:0000256" key="1">
    <source>
        <dbReference type="ARBA" id="ARBA00004123"/>
    </source>
</evidence>
<feature type="domain" description="Pru" evidence="6">
    <location>
        <begin position="1"/>
        <end position="123"/>
    </location>
</feature>
<organism evidence="7 8">
    <name type="scientific">Australozyma saopauloensis</name>
    <dbReference type="NCBI Taxonomy" id="291208"/>
    <lineage>
        <taxon>Eukaryota</taxon>
        <taxon>Fungi</taxon>
        <taxon>Dikarya</taxon>
        <taxon>Ascomycota</taxon>
        <taxon>Saccharomycotina</taxon>
        <taxon>Pichiomycetes</taxon>
        <taxon>Metschnikowiaceae</taxon>
        <taxon>Australozyma</taxon>
    </lineage>
</organism>
<evidence type="ECO:0000256" key="5">
    <source>
        <dbReference type="ARBA" id="ARBA00023242"/>
    </source>
</evidence>
<dbReference type="GO" id="GO:0061133">
    <property type="term" value="F:endopeptidase activator activity"/>
    <property type="evidence" value="ECO:0007669"/>
    <property type="project" value="TreeGrafter"/>
</dbReference>
<dbReference type="GO" id="GO:0005634">
    <property type="term" value="C:nucleus"/>
    <property type="evidence" value="ECO:0007669"/>
    <property type="project" value="UniProtKB-SubCell"/>
</dbReference>
<dbReference type="InterPro" id="IPR038633">
    <property type="entry name" value="Rpn13/ADRM1_Pru_sf"/>
</dbReference>
<keyword evidence="3" id="KW-0963">Cytoplasm</keyword>
<evidence type="ECO:0000256" key="3">
    <source>
        <dbReference type="ARBA" id="ARBA00022490"/>
    </source>
</evidence>
<evidence type="ECO:0000256" key="4">
    <source>
        <dbReference type="ARBA" id="ARBA00022942"/>
    </source>
</evidence>
<comment type="subcellular location">
    <subcellularLocation>
        <location evidence="2">Cytoplasm</location>
    </subcellularLocation>
    <subcellularLocation>
        <location evidence="1">Nucleus</location>
    </subcellularLocation>
</comment>
<dbReference type="AlphaFoldDB" id="A0AAX4H513"/>
<dbReference type="InterPro" id="IPR006773">
    <property type="entry name" value="Rpn13/ADRM1"/>
</dbReference>
<reference evidence="7 8" key="1">
    <citation type="submission" date="2023-10" db="EMBL/GenBank/DDBJ databases">
        <title>Draft Genome Sequence of Candida saopaulonensis from a very Premature Infant with Sepsis.</title>
        <authorList>
            <person name="Ning Y."/>
            <person name="Dai R."/>
            <person name="Xiao M."/>
            <person name="Xu Y."/>
            <person name="Yan Q."/>
            <person name="Zhang L."/>
        </authorList>
    </citation>
    <scope>NUCLEOTIDE SEQUENCE [LARGE SCALE GENOMIC DNA]</scope>
    <source>
        <strain evidence="7 8">19XY460</strain>
    </source>
</reference>
<evidence type="ECO:0000256" key="2">
    <source>
        <dbReference type="ARBA" id="ARBA00004496"/>
    </source>
</evidence>
<gene>
    <name evidence="7" type="ORF">PUMCH_000669</name>
</gene>
<accession>A0AAX4H513</accession>